<dbReference type="OrthoDB" id="5406017at2"/>
<dbReference type="GO" id="GO:0002098">
    <property type="term" value="P:tRNA wobble uridine modification"/>
    <property type="evidence" value="ECO:0007669"/>
    <property type="project" value="TreeGrafter"/>
</dbReference>
<dbReference type="InterPro" id="IPR006073">
    <property type="entry name" value="GTP-bd"/>
</dbReference>
<dbReference type="Gene3D" id="3.40.50.300">
    <property type="entry name" value="P-loop containing nucleotide triphosphate hydrolases"/>
    <property type="match status" value="1"/>
</dbReference>
<feature type="domain" description="G" evidence="1">
    <location>
        <begin position="6"/>
        <end position="94"/>
    </location>
</feature>
<dbReference type="Proteomes" id="UP000028839">
    <property type="component" value="Unassembled WGS sequence"/>
</dbReference>
<dbReference type="GO" id="GO:0030488">
    <property type="term" value="P:tRNA methylation"/>
    <property type="evidence" value="ECO:0007669"/>
    <property type="project" value="TreeGrafter"/>
</dbReference>
<evidence type="ECO:0000313" key="2">
    <source>
        <dbReference type="EMBL" id="KFI20155.1"/>
    </source>
</evidence>
<reference evidence="2 3" key="1">
    <citation type="submission" date="2014-07" db="EMBL/GenBank/DDBJ databases">
        <title>Comparative analysis of Nitrosococcus oceani genome inventories of strains from Pacific and Atlantic gyres.</title>
        <authorList>
            <person name="Lim C.K."/>
            <person name="Wang L."/>
            <person name="Sayavedra-Soto L.A."/>
            <person name="Klotz M.G."/>
        </authorList>
    </citation>
    <scope>NUCLEOTIDE SEQUENCE [LARGE SCALE GENOMIC DNA]</scope>
    <source>
        <strain evidence="2 3">C-27</strain>
    </source>
</reference>
<sequence>MSAPVFAVVGHPNKGKSSIVATLAQDDSVQISLIPGTTAKCRHFPMKVDGEVQYILVDTPGFQRARQVLAWMKARATTAAERTAVVCQFVESHRDTGKFVDECELLEPLIKGAGILYVIDGSRPYGEEYEAEMEILQWTGQPSIALINMIGQDSYIEEWRAALSQYFRIVRVFNAVTAEFHKRLELLKAFGQLREEWRVPLSLAVKTLEEDRRARRQRSASCIAEMLAGMISLRVTKRLSSKEDAQSHKASLTQKYQAKLRSFEQKGRRAIEGIYDYHELKCREKEIEVLDEDLFSLDSWNIWGLKRRQLLTTGAASGALVGSGVDLAVGGSSLLLGATIGSMVGGASAWFSYNRIADVKMLGLPLGGTELRVGPAGNINFPYVVLGRALYHHAAVTRRTHAQRDILSLDNATETASARSLPEQQRKKLEKVFTQLRNTEDNNADPTLVDRLAGIIENIMEDSDRIV</sequence>
<dbReference type="AlphaFoldDB" id="A0A0E2Z8Z9"/>
<name>A0A0E2Z8Z9_9GAMM</name>
<dbReference type="HOGENOM" id="CLU_589174_0_0_6"/>
<evidence type="ECO:0000259" key="1">
    <source>
        <dbReference type="Pfam" id="PF01926"/>
    </source>
</evidence>
<dbReference type="GO" id="GO:0005829">
    <property type="term" value="C:cytosol"/>
    <property type="evidence" value="ECO:0007669"/>
    <property type="project" value="TreeGrafter"/>
</dbReference>
<gene>
    <name evidence="2" type="ORF">IB75_04865</name>
</gene>
<accession>A0A0E2Z8Z9</accession>
<dbReference type="Pfam" id="PF11981">
    <property type="entry name" value="DUF3482"/>
    <property type="match status" value="1"/>
</dbReference>
<protein>
    <submittedName>
        <fullName evidence="2">GTP-binding protein</fullName>
    </submittedName>
</protein>
<dbReference type="GO" id="GO:0005525">
    <property type="term" value="F:GTP binding"/>
    <property type="evidence" value="ECO:0007669"/>
    <property type="project" value="InterPro"/>
</dbReference>
<evidence type="ECO:0000313" key="3">
    <source>
        <dbReference type="Proteomes" id="UP000028839"/>
    </source>
</evidence>
<organism evidence="2 3">
    <name type="scientific">Nitrosococcus oceani C-27</name>
    <dbReference type="NCBI Taxonomy" id="314279"/>
    <lineage>
        <taxon>Bacteria</taxon>
        <taxon>Pseudomonadati</taxon>
        <taxon>Pseudomonadota</taxon>
        <taxon>Gammaproteobacteria</taxon>
        <taxon>Chromatiales</taxon>
        <taxon>Chromatiaceae</taxon>
        <taxon>Nitrosococcus</taxon>
    </lineage>
</organism>
<dbReference type="PANTHER" id="PTHR42714">
    <property type="entry name" value="TRNA MODIFICATION GTPASE GTPBP3"/>
    <property type="match status" value="1"/>
</dbReference>
<dbReference type="SUPFAM" id="SSF52540">
    <property type="entry name" value="P-loop containing nucleoside triphosphate hydrolases"/>
    <property type="match status" value="1"/>
</dbReference>
<dbReference type="InterPro" id="IPR021871">
    <property type="entry name" value="DUF3482"/>
</dbReference>
<dbReference type="PANTHER" id="PTHR42714:SF2">
    <property type="entry name" value="TRNA MODIFICATION GTPASE GTPBP3, MITOCHONDRIAL"/>
    <property type="match status" value="1"/>
</dbReference>
<dbReference type="Pfam" id="PF01926">
    <property type="entry name" value="MMR_HSR1"/>
    <property type="match status" value="1"/>
</dbReference>
<proteinExistence type="predicted"/>
<comment type="caution">
    <text evidence="2">The sequence shown here is derived from an EMBL/GenBank/DDBJ whole genome shotgun (WGS) entry which is preliminary data.</text>
</comment>
<dbReference type="InterPro" id="IPR027417">
    <property type="entry name" value="P-loop_NTPase"/>
</dbReference>
<dbReference type="EMBL" id="JPGN01000027">
    <property type="protein sequence ID" value="KFI20155.1"/>
    <property type="molecule type" value="Genomic_DNA"/>
</dbReference>